<evidence type="ECO:0000256" key="5">
    <source>
        <dbReference type="ARBA" id="ARBA00023027"/>
    </source>
</evidence>
<dbReference type="PANTHER" id="PTHR35515:SF1">
    <property type="entry name" value="NAD(P)H-QUINONE OXIDOREDUCTASE SUBUNIT N, CHLOROPLASTIC"/>
    <property type="match status" value="1"/>
</dbReference>
<dbReference type="InterPro" id="IPR020874">
    <property type="entry name" value="NAD(P)H-quinone_OxRdtase_su_N"/>
</dbReference>
<keyword evidence="5" id="KW-0520">NAD</keyword>
<gene>
    <name evidence="8" type="ORF">R1sor_002236</name>
</gene>
<feature type="compositionally biased region" description="Basic and acidic residues" evidence="7">
    <location>
        <begin position="284"/>
        <end position="299"/>
    </location>
</feature>
<name>A0ABD3H471_9MARC</name>
<organism evidence="8 9">
    <name type="scientific">Riccia sorocarpa</name>
    <dbReference type="NCBI Taxonomy" id="122646"/>
    <lineage>
        <taxon>Eukaryota</taxon>
        <taxon>Viridiplantae</taxon>
        <taxon>Streptophyta</taxon>
        <taxon>Embryophyta</taxon>
        <taxon>Marchantiophyta</taxon>
        <taxon>Marchantiopsida</taxon>
        <taxon>Marchantiidae</taxon>
        <taxon>Marchantiales</taxon>
        <taxon>Ricciaceae</taxon>
        <taxon>Riccia</taxon>
    </lineage>
</organism>
<dbReference type="AlphaFoldDB" id="A0ABD3H471"/>
<reference evidence="8 9" key="1">
    <citation type="submission" date="2024-09" db="EMBL/GenBank/DDBJ databases">
        <title>Chromosome-scale assembly of Riccia sorocarpa.</title>
        <authorList>
            <person name="Paukszto L."/>
        </authorList>
    </citation>
    <scope>NUCLEOTIDE SEQUENCE [LARGE SCALE GENOMIC DNA]</scope>
    <source>
        <strain evidence="8">LP-2024</strain>
        <tissue evidence="8">Aerial parts of the thallus</tissue>
    </source>
</reference>
<evidence type="ECO:0000256" key="6">
    <source>
        <dbReference type="ARBA" id="ARBA00023136"/>
    </source>
</evidence>
<dbReference type="GO" id="GO:0048038">
    <property type="term" value="F:quinone binding"/>
    <property type="evidence" value="ECO:0007669"/>
    <property type="project" value="UniProtKB-KW"/>
</dbReference>
<dbReference type="Proteomes" id="UP001633002">
    <property type="component" value="Unassembled WGS sequence"/>
</dbReference>
<keyword evidence="9" id="KW-1185">Reference proteome</keyword>
<proteinExistence type="predicted"/>
<keyword evidence="4" id="KW-1278">Translocase</keyword>
<accession>A0ABD3H471</accession>
<keyword evidence="1" id="KW-0874">Quinone</keyword>
<feature type="region of interest" description="Disordered" evidence="7">
    <location>
        <begin position="272"/>
        <end position="299"/>
    </location>
</feature>
<protein>
    <recommendedName>
        <fullName evidence="10">NAD(P)H-quinone oxidoreductase subunit N, chloroplastic</fullName>
    </recommendedName>
</protein>
<evidence type="ECO:0008006" key="10">
    <source>
        <dbReference type="Google" id="ProtNLM"/>
    </source>
</evidence>
<evidence type="ECO:0000256" key="4">
    <source>
        <dbReference type="ARBA" id="ARBA00022967"/>
    </source>
</evidence>
<dbReference type="PANTHER" id="PTHR35515">
    <property type="entry name" value="NAD(P)H-QUINONE OXIDOREDUCTASE SUBUNIT N, CHLOROPLASTIC"/>
    <property type="match status" value="1"/>
</dbReference>
<dbReference type="Pfam" id="PF11909">
    <property type="entry name" value="NdhN"/>
    <property type="match status" value="1"/>
</dbReference>
<comment type="caution">
    <text evidence="8">The sequence shown here is derived from an EMBL/GenBank/DDBJ whole genome shotgun (WGS) entry which is preliminary data.</text>
</comment>
<keyword evidence="2" id="KW-0521">NADP</keyword>
<keyword evidence="3" id="KW-0618">Plastoquinone</keyword>
<evidence type="ECO:0000256" key="3">
    <source>
        <dbReference type="ARBA" id="ARBA00022957"/>
    </source>
</evidence>
<sequence>MAAAVSASAFGVATRSPSHQLPTHSIRSSCAAVQTSLPRQHSSSKWSSLITAFGTRSSVLDSQRHVLSCSFLPGSKFLLQSSDSRRRSRGTRRGMSSVVVVSAKLSDFVGGDLLGFDLDKWSKDVEEFGCIGIYPPPEGGYEGRYATRLRREGYHIMNLSARGLGDLEAYLTKIHGVRPPHLGKQAIARWYLPPKVDYRLSLLPKDCKGLVLWVIEAKVLSKTELQFLALLPAIRPKVKVIAEVGSWRSFKWKPLKEVAGLPLTTAAPEAAAPKALPGASSVQDFEKEKEKKPADKVIA</sequence>
<evidence type="ECO:0000313" key="9">
    <source>
        <dbReference type="Proteomes" id="UP001633002"/>
    </source>
</evidence>
<evidence type="ECO:0000256" key="2">
    <source>
        <dbReference type="ARBA" id="ARBA00022857"/>
    </source>
</evidence>
<evidence type="ECO:0000256" key="1">
    <source>
        <dbReference type="ARBA" id="ARBA00022719"/>
    </source>
</evidence>
<dbReference type="EMBL" id="JBJQOH010000006">
    <property type="protein sequence ID" value="KAL3684214.1"/>
    <property type="molecule type" value="Genomic_DNA"/>
</dbReference>
<evidence type="ECO:0000313" key="8">
    <source>
        <dbReference type="EMBL" id="KAL3684214.1"/>
    </source>
</evidence>
<keyword evidence="6" id="KW-0472">Membrane</keyword>
<evidence type="ECO:0000256" key="7">
    <source>
        <dbReference type="SAM" id="MobiDB-lite"/>
    </source>
</evidence>